<organism evidence="1 2">
    <name type="scientific">Nephila pilipes</name>
    <name type="common">Giant wood spider</name>
    <name type="synonym">Nephila maculata</name>
    <dbReference type="NCBI Taxonomy" id="299642"/>
    <lineage>
        <taxon>Eukaryota</taxon>
        <taxon>Metazoa</taxon>
        <taxon>Ecdysozoa</taxon>
        <taxon>Arthropoda</taxon>
        <taxon>Chelicerata</taxon>
        <taxon>Arachnida</taxon>
        <taxon>Araneae</taxon>
        <taxon>Araneomorphae</taxon>
        <taxon>Entelegynae</taxon>
        <taxon>Araneoidea</taxon>
        <taxon>Nephilidae</taxon>
        <taxon>Nephila</taxon>
    </lineage>
</organism>
<evidence type="ECO:0000313" key="1">
    <source>
        <dbReference type="EMBL" id="GFT02349.1"/>
    </source>
</evidence>
<evidence type="ECO:0000313" key="2">
    <source>
        <dbReference type="Proteomes" id="UP000887013"/>
    </source>
</evidence>
<gene>
    <name evidence="1" type="ORF">NPIL_615461</name>
</gene>
<reference evidence="1" key="1">
    <citation type="submission" date="2020-08" db="EMBL/GenBank/DDBJ databases">
        <title>Multicomponent nature underlies the extraordinary mechanical properties of spider dragline silk.</title>
        <authorList>
            <person name="Kono N."/>
            <person name="Nakamura H."/>
            <person name="Mori M."/>
            <person name="Yoshida Y."/>
            <person name="Ohtoshi R."/>
            <person name="Malay A.D."/>
            <person name="Moran D.A.P."/>
            <person name="Tomita M."/>
            <person name="Numata K."/>
            <person name="Arakawa K."/>
        </authorList>
    </citation>
    <scope>NUCLEOTIDE SEQUENCE</scope>
</reference>
<proteinExistence type="predicted"/>
<keyword evidence="2" id="KW-1185">Reference proteome</keyword>
<accession>A0A8X6NA77</accession>
<name>A0A8X6NA77_NEPPI</name>
<dbReference type="EMBL" id="BMAW01055699">
    <property type="protein sequence ID" value="GFT02349.1"/>
    <property type="molecule type" value="Genomic_DNA"/>
</dbReference>
<sequence length="89" mass="10375">MCSRELYWTLESYIFIHNIAYQSIILDNHTQPFSSPMSLWTFQYLTLGVPCPHFGHSMTSLLEFQDLTLSVSRPQFLMHYAGSAQTHLF</sequence>
<dbReference type="AlphaFoldDB" id="A0A8X6NA77"/>
<dbReference type="Proteomes" id="UP000887013">
    <property type="component" value="Unassembled WGS sequence"/>
</dbReference>
<protein>
    <submittedName>
        <fullName evidence="1">Uncharacterized protein</fullName>
    </submittedName>
</protein>
<comment type="caution">
    <text evidence="1">The sequence shown here is derived from an EMBL/GenBank/DDBJ whole genome shotgun (WGS) entry which is preliminary data.</text>
</comment>